<evidence type="ECO:0000256" key="1">
    <source>
        <dbReference type="SAM" id="MobiDB-lite"/>
    </source>
</evidence>
<evidence type="ECO:0000313" key="2">
    <source>
        <dbReference type="EMBL" id="KAF7831703.1"/>
    </source>
</evidence>
<proteinExistence type="predicted"/>
<dbReference type="EMBL" id="JAAIUW010000005">
    <property type="protein sequence ID" value="KAF7831703.1"/>
    <property type="molecule type" value="Genomic_DNA"/>
</dbReference>
<comment type="caution">
    <text evidence="2">The sequence shown here is derived from an EMBL/GenBank/DDBJ whole genome shotgun (WGS) entry which is preliminary data.</text>
</comment>
<keyword evidence="3" id="KW-1185">Reference proteome</keyword>
<dbReference type="AlphaFoldDB" id="A0A834TZS3"/>
<reference evidence="2" key="1">
    <citation type="submission" date="2020-09" db="EMBL/GenBank/DDBJ databases">
        <title>Genome-Enabled Discovery of Anthraquinone Biosynthesis in Senna tora.</title>
        <authorList>
            <person name="Kang S.-H."/>
            <person name="Pandey R.P."/>
            <person name="Lee C.-M."/>
            <person name="Sim J.-S."/>
            <person name="Jeong J.-T."/>
            <person name="Choi B.-S."/>
            <person name="Jung M."/>
            <person name="Ginzburg D."/>
            <person name="Zhao K."/>
            <person name="Won S.Y."/>
            <person name="Oh T.-J."/>
            <person name="Yu Y."/>
            <person name="Kim N.-H."/>
            <person name="Lee O.R."/>
            <person name="Lee T.-H."/>
            <person name="Bashyal P."/>
            <person name="Kim T.-S."/>
            <person name="Lee W.-H."/>
            <person name="Kawkins C."/>
            <person name="Kim C.-K."/>
            <person name="Kim J.S."/>
            <person name="Ahn B.O."/>
            <person name="Rhee S.Y."/>
            <person name="Sohng J.K."/>
        </authorList>
    </citation>
    <scope>NUCLEOTIDE SEQUENCE</scope>
    <source>
        <tissue evidence="2">Leaf</tissue>
    </source>
</reference>
<gene>
    <name evidence="2" type="ORF">G2W53_014036</name>
</gene>
<dbReference type="Proteomes" id="UP000634136">
    <property type="component" value="Unassembled WGS sequence"/>
</dbReference>
<accession>A0A834TZS3</accession>
<name>A0A834TZS3_9FABA</name>
<organism evidence="2 3">
    <name type="scientific">Senna tora</name>
    <dbReference type="NCBI Taxonomy" id="362788"/>
    <lineage>
        <taxon>Eukaryota</taxon>
        <taxon>Viridiplantae</taxon>
        <taxon>Streptophyta</taxon>
        <taxon>Embryophyta</taxon>
        <taxon>Tracheophyta</taxon>
        <taxon>Spermatophyta</taxon>
        <taxon>Magnoliopsida</taxon>
        <taxon>eudicotyledons</taxon>
        <taxon>Gunneridae</taxon>
        <taxon>Pentapetalae</taxon>
        <taxon>rosids</taxon>
        <taxon>fabids</taxon>
        <taxon>Fabales</taxon>
        <taxon>Fabaceae</taxon>
        <taxon>Caesalpinioideae</taxon>
        <taxon>Cassia clade</taxon>
        <taxon>Senna</taxon>
    </lineage>
</organism>
<protein>
    <submittedName>
        <fullName evidence="2">Uncharacterized protein</fullName>
    </submittedName>
</protein>
<evidence type="ECO:0000313" key="3">
    <source>
        <dbReference type="Proteomes" id="UP000634136"/>
    </source>
</evidence>
<feature type="region of interest" description="Disordered" evidence="1">
    <location>
        <begin position="63"/>
        <end position="87"/>
    </location>
</feature>
<sequence length="87" mass="9372">MAEGTRFAKIDDAIRALKEDASEFKRTSLATQAVADQRLSHMEATMKNVEAILQHLEVSHSSLGNVNNSGGSTGSGARIPQIGYQEQ</sequence>